<dbReference type="Proteomes" id="UP001140087">
    <property type="component" value="Unassembled WGS sequence"/>
</dbReference>
<sequence length="91" mass="10766">HHVHWRPGGLPDGDPDEPRRRIVQRPHVHLRGDHLCVARPAVLCRAAHHRYQRLDPGQHLQRPVGRVRRRAEHEHDCRDQGRKVPAPRRRL</sequence>
<evidence type="ECO:0000313" key="2">
    <source>
        <dbReference type="Proteomes" id="UP001140087"/>
    </source>
</evidence>
<reference evidence="1" key="1">
    <citation type="submission" date="2022-07" db="EMBL/GenBank/DDBJ databases">
        <title>Phylogenomic reconstructions and comparative analyses of Kickxellomycotina fungi.</title>
        <authorList>
            <person name="Reynolds N.K."/>
            <person name="Stajich J.E."/>
            <person name="Barry K."/>
            <person name="Grigoriev I.V."/>
            <person name="Crous P."/>
            <person name="Smith M.E."/>
        </authorList>
    </citation>
    <scope>NUCLEOTIDE SEQUENCE</scope>
    <source>
        <strain evidence="1">BCRC 34780</strain>
    </source>
</reference>
<keyword evidence="2" id="KW-1185">Reference proteome</keyword>
<feature type="non-terminal residue" evidence="1">
    <location>
        <position position="1"/>
    </location>
</feature>
<comment type="caution">
    <text evidence="1">The sequence shown here is derived from an EMBL/GenBank/DDBJ whole genome shotgun (WGS) entry which is preliminary data.</text>
</comment>
<name>A0ACC1KVL7_9FUNG</name>
<dbReference type="EMBL" id="JANBUN010002017">
    <property type="protein sequence ID" value="KAJ2795936.1"/>
    <property type="molecule type" value="Genomic_DNA"/>
</dbReference>
<protein>
    <submittedName>
        <fullName evidence="1">Uncharacterized protein</fullName>
    </submittedName>
</protein>
<gene>
    <name evidence="1" type="ORF">H4R21_004913</name>
</gene>
<accession>A0ACC1KVL7</accession>
<proteinExistence type="predicted"/>
<organism evidence="1 2">
    <name type="scientific">Coemansia helicoidea</name>
    <dbReference type="NCBI Taxonomy" id="1286919"/>
    <lineage>
        <taxon>Eukaryota</taxon>
        <taxon>Fungi</taxon>
        <taxon>Fungi incertae sedis</taxon>
        <taxon>Zoopagomycota</taxon>
        <taxon>Kickxellomycotina</taxon>
        <taxon>Kickxellomycetes</taxon>
        <taxon>Kickxellales</taxon>
        <taxon>Kickxellaceae</taxon>
        <taxon>Coemansia</taxon>
    </lineage>
</organism>
<feature type="non-terminal residue" evidence="1">
    <location>
        <position position="91"/>
    </location>
</feature>
<evidence type="ECO:0000313" key="1">
    <source>
        <dbReference type="EMBL" id="KAJ2795936.1"/>
    </source>
</evidence>